<accession>A0ABN3NK17</accession>
<feature type="compositionally biased region" description="Gly residues" evidence="4">
    <location>
        <begin position="300"/>
        <end position="311"/>
    </location>
</feature>
<keyword evidence="1" id="KW-0436">Ligase</keyword>
<gene>
    <name evidence="6" type="ORF">GCM10010201_23630</name>
</gene>
<dbReference type="InterPro" id="IPR009080">
    <property type="entry name" value="tRNAsynth_Ia_anticodon-bd"/>
</dbReference>
<dbReference type="RefSeq" id="WP_344172241.1">
    <property type="nucleotide sequence ID" value="NZ_BAAARY010000010.1"/>
</dbReference>
<evidence type="ECO:0000256" key="1">
    <source>
        <dbReference type="ARBA" id="ARBA00022598"/>
    </source>
</evidence>
<keyword evidence="7" id="KW-1185">Reference proteome</keyword>
<feature type="region of interest" description="Disordered" evidence="4">
    <location>
        <begin position="232"/>
        <end position="312"/>
    </location>
</feature>
<dbReference type="Pfam" id="PF23493">
    <property type="entry name" value="CysS_C"/>
    <property type="match status" value="1"/>
</dbReference>
<dbReference type="Gene3D" id="3.40.50.880">
    <property type="match status" value="1"/>
</dbReference>
<name>A0ABN3NK17_9ACTN</name>
<feature type="compositionally biased region" description="Gly residues" evidence="4">
    <location>
        <begin position="272"/>
        <end position="282"/>
    </location>
</feature>
<keyword evidence="2" id="KW-0547">Nucleotide-binding</keyword>
<evidence type="ECO:0000256" key="2">
    <source>
        <dbReference type="ARBA" id="ARBA00022741"/>
    </source>
</evidence>
<feature type="compositionally biased region" description="Low complexity" evidence="4">
    <location>
        <begin position="283"/>
        <end position="299"/>
    </location>
</feature>
<evidence type="ECO:0000313" key="7">
    <source>
        <dbReference type="Proteomes" id="UP001499978"/>
    </source>
</evidence>
<evidence type="ECO:0000256" key="4">
    <source>
        <dbReference type="SAM" id="MobiDB-lite"/>
    </source>
</evidence>
<sequence>MSGLLVIMGSGETAPTMVKPHRAIFERVGGRPAALLDTPYGFQTNADDISARAVAYFAQSVGQSVDVVSWRERPTDPVARERAVAALRAAGWIFAGPGSPTYTLRQWAGTAIPDVIAATVTGGGVAVFASAAALTLGSHAVPVYEIYKAGQPPAWTPGLDLVRQVTGLPAVVIPHWDNAEGGTHDTRYSYLGERRLAPLAAQLPAEAFILGVDEHTAVLLDLADRTASVVGNGGATIRRGDRSRVYPTGTELPLDQLGELGDAPGWTPTGVGSAGGAAGPGAAGETDAGPGRAGASAGADTGGGSAGGAGAGSLREAADRLDAAFAAALGGSDVEGAVAAVLELEQALVDWSSDTLTGGDGAHAHSLLRGMVVRLGELARVGARDPRAVVAPFVEALLAVRRDARAARDWETSDRVRDALAGAGVEVRDEPSGATWLLARP</sequence>
<dbReference type="InterPro" id="IPR056411">
    <property type="entry name" value="CysS_C"/>
</dbReference>
<proteinExistence type="predicted"/>
<evidence type="ECO:0000313" key="6">
    <source>
        <dbReference type="EMBL" id="GAA2524402.1"/>
    </source>
</evidence>
<evidence type="ECO:0000259" key="5">
    <source>
        <dbReference type="Pfam" id="PF23493"/>
    </source>
</evidence>
<organism evidence="6 7">
    <name type="scientific">Pilimelia columellifera subsp. columellifera</name>
    <dbReference type="NCBI Taxonomy" id="706583"/>
    <lineage>
        <taxon>Bacteria</taxon>
        <taxon>Bacillati</taxon>
        <taxon>Actinomycetota</taxon>
        <taxon>Actinomycetes</taxon>
        <taxon>Micromonosporales</taxon>
        <taxon>Micromonosporaceae</taxon>
        <taxon>Pilimelia</taxon>
    </lineage>
</organism>
<dbReference type="SUPFAM" id="SSF47323">
    <property type="entry name" value="Anticodon-binding domain of a subclass of class I aminoacyl-tRNA synthetases"/>
    <property type="match status" value="1"/>
</dbReference>
<dbReference type="EMBL" id="BAAARY010000010">
    <property type="protein sequence ID" value="GAA2524402.1"/>
    <property type="molecule type" value="Genomic_DNA"/>
</dbReference>
<protein>
    <recommendedName>
        <fullName evidence="5">Cysteinyl-tRNA ligase anticodon binding domain-containing protein</fullName>
    </recommendedName>
</protein>
<evidence type="ECO:0000256" key="3">
    <source>
        <dbReference type="ARBA" id="ARBA00022840"/>
    </source>
</evidence>
<reference evidence="6 7" key="1">
    <citation type="journal article" date="2019" name="Int. J. Syst. Evol. Microbiol.">
        <title>The Global Catalogue of Microorganisms (GCM) 10K type strain sequencing project: providing services to taxonomists for standard genome sequencing and annotation.</title>
        <authorList>
            <consortium name="The Broad Institute Genomics Platform"/>
            <consortium name="The Broad Institute Genome Sequencing Center for Infectious Disease"/>
            <person name="Wu L."/>
            <person name="Ma J."/>
        </authorList>
    </citation>
    <scope>NUCLEOTIDE SEQUENCE [LARGE SCALE GENOMIC DNA]</scope>
    <source>
        <strain evidence="6 7">JCM 3367</strain>
    </source>
</reference>
<dbReference type="Gene3D" id="1.20.120.1910">
    <property type="entry name" value="Cysteine-tRNA ligase, C-terminal anti-codon recognition domain"/>
    <property type="match status" value="1"/>
</dbReference>
<dbReference type="InterPro" id="IPR029062">
    <property type="entry name" value="Class_I_gatase-like"/>
</dbReference>
<dbReference type="Proteomes" id="UP001499978">
    <property type="component" value="Unassembled WGS sequence"/>
</dbReference>
<comment type="caution">
    <text evidence="6">The sequence shown here is derived from an EMBL/GenBank/DDBJ whole genome shotgun (WGS) entry which is preliminary data.</text>
</comment>
<feature type="domain" description="Cysteinyl-tRNA ligase anticodon binding" evidence="5">
    <location>
        <begin position="394"/>
        <end position="436"/>
    </location>
</feature>
<keyword evidence="3" id="KW-0067">ATP-binding</keyword>